<dbReference type="PANTHER" id="PTHR48475">
    <property type="entry name" value="RIBONUCLEASE H"/>
    <property type="match status" value="1"/>
</dbReference>
<dbReference type="Proteomes" id="UP001140949">
    <property type="component" value="Unassembled WGS sequence"/>
</dbReference>
<dbReference type="EMBL" id="JANAVB010008599">
    <property type="protein sequence ID" value="KAJ6841544.1"/>
    <property type="molecule type" value="Genomic_DNA"/>
</dbReference>
<evidence type="ECO:0000313" key="2">
    <source>
        <dbReference type="EMBL" id="KAJ6841544.1"/>
    </source>
</evidence>
<dbReference type="InterPro" id="IPR036397">
    <property type="entry name" value="RNaseH_sf"/>
</dbReference>
<name>A0AAX6HLV6_IRIPA</name>
<dbReference type="Gene3D" id="3.30.420.10">
    <property type="entry name" value="Ribonuclease H-like superfamily/Ribonuclease H"/>
    <property type="match status" value="2"/>
</dbReference>
<reference evidence="2" key="2">
    <citation type="submission" date="2023-04" db="EMBL/GenBank/DDBJ databases">
        <authorList>
            <person name="Bruccoleri R.E."/>
            <person name="Oakeley E.J."/>
            <person name="Faust A.-M."/>
            <person name="Dessus-Babus S."/>
            <person name="Altorfer M."/>
            <person name="Burckhardt D."/>
            <person name="Oertli M."/>
            <person name="Naumann U."/>
            <person name="Petersen F."/>
            <person name="Wong J."/>
        </authorList>
    </citation>
    <scope>NUCLEOTIDE SEQUENCE</scope>
    <source>
        <strain evidence="2">GSM-AAB239-AS_SAM_17_03QT</strain>
        <tissue evidence="2">Leaf</tissue>
    </source>
</reference>
<dbReference type="Pfam" id="PF00665">
    <property type="entry name" value="rve"/>
    <property type="match status" value="1"/>
</dbReference>
<dbReference type="GO" id="GO:0015074">
    <property type="term" value="P:DNA integration"/>
    <property type="evidence" value="ECO:0007669"/>
    <property type="project" value="InterPro"/>
</dbReference>
<sequence length="538" mass="61294">MGLQLAQQLGVDHLEAYGDSKLVVNQIRGQYEVRHEDLIPYHEVALNIISTFTGFFIEHVPRLQNLEADALAGLAASLAAPLGTQHYVTVTGRDLICPRNNLCLQMAHAVPTNTDVNVRDWRFLFIDFAVYGILPEDPKEAVSVRRRSLRFYYDTATKTLYRRSFDGLLLRCLSNEEAAEALQEAHDGTCGAHQPGPKLQDRLRRMGYYWPTMAADAVEYAKKCHACQLHADFIHTPSEPLHPTVASWPFEAWDMDIVGPITPPSSRGHRFILAITDYFSKWAKAVPLAEVKSSRVVSFIKHHVIYRFGVPRRIIHDNGPQFISHIFSRFCDKNRIQNVASTAYNPAANGLAEAFNKTIVRLLKKVVSSNKRDWDEKLGECLWAYRTTVRTPTGNTPFSLVYGSEAVLPLEIQIPSLRVAITNDLTEEDNQRRRLRELEALDEKRLLAQQRIELYQARISQAFNKKVKQRTFQVGDLVLAVRRPMVLTHKTPGKFEPKWEGPFIIETVYSNGAYRLAKPNGDLFMMPINGKFLKKYYS</sequence>
<reference evidence="2" key="1">
    <citation type="journal article" date="2023" name="GigaByte">
        <title>Genome assembly of the bearded iris, Iris pallida Lam.</title>
        <authorList>
            <person name="Bruccoleri R.E."/>
            <person name="Oakeley E.J."/>
            <person name="Faust A.M.E."/>
            <person name="Altorfer M."/>
            <person name="Dessus-Babus S."/>
            <person name="Burckhardt D."/>
            <person name="Oertli M."/>
            <person name="Naumann U."/>
            <person name="Petersen F."/>
            <person name="Wong J."/>
        </authorList>
    </citation>
    <scope>NUCLEOTIDE SEQUENCE</scope>
    <source>
        <strain evidence="2">GSM-AAB239-AS_SAM_17_03QT</strain>
    </source>
</reference>
<gene>
    <name evidence="2" type="ORF">M6B38_306655</name>
</gene>
<proteinExistence type="predicted"/>
<dbReference type="GO" id="GO:0004523">
    <property type="term" value="F:RNA-DNA hybrid ribonuclease activity"/>
    <property type="evidence" value="ECO:0007669"/>
    <property type="project" value="InterPro"/>
</dbReference>
<dbReference type="Gene3D" id="1.10.340.70">
    <property type="match status" value="1"/>
</dbReference>
<evidence type="ECO:0000259" key="1">
    <source>
        <dbReference type="PROSITE" id="PS50994"/>
    </source>
</evidence>
<keyword evidence="3" id="KW-1185">Reference proteome</keyword>
<accession>A0AAX6HLV6</accession>
<dbReference type="InterPro" id="IPR012337">
    <property type="entry name" value="RNaseH-like_sf"/>
</dbReference>
<feature type="domain" description="Integrase catalytic" evidence="1">
    <location>
        <begin position="245"/>
        <end position="405"/>
    </location>
</feature>
<dbReference type="InterPro" id="IPR002156">
    <property type="entry name" value="RNaseH_domain"/>
</dbReference>
<dbReference type="Pfam" id="PF17921">
    <property type="entry name" value="Integrase_H2C2"/>
    <property type="match status" value="1"/>
</dbReference>
<dbReference type="SUPFAM" id="SSF53098">
    <property type="entry name" value="Ribonuclease H-like"/>
    <property type="match status" value="2"/>
</dbReference>
<protein>
    <recommendedName>
        <fullName evidence="1">Integrase catalytic domain-containing protein</fullName>
    </recommendedName>
</protein>
<dbReference type="PANTHER" id="PTHR48475:SF1">
    <property type="entry name" value="RNASE H TYPE-1 DOMAIN-CONTAINING PROTEIN"/>
    <property type="match status" value="1"/>
</dbReference>
<dbReference type="InterPro" id="IPR001584">
    <property type="entry name" value="Integrase_cat-core"/>
</dbReference>
<evidence type="ECO:0000313" key="3">
    <source>
        <dbReference type="Proteomes" id="UP001140949"/>
    </source>
</evidence>
<dbReference type="GO" id="GO:0003676">
    <property type="term" value="F:nucleic acid binding"/>
    <property type="evidence" value="ECO:0007669"/>
    <property type="project" value="InterPro"/>
</dbReference>
<dbReference type="FunFam" id="3.30.420.10:FF:000032">
    <property type="entry name" value="Retrovirus-related Pol polyprotein from transposon 297-like Protein"/>
    <property type="match status" value="1"/>
</dbReference>
<dbReference type="PROSITE" id="PS50994">
    <property type="entry name" value="INTEGRASE"/>
    <property type="match status" value="1"/>
</dbReference>
<comment type="caution">
    <text evidence="2">The sequence shown here is derived from an EMBL/GenBank/DDBJ whole genome shotgun (WGS) entry which is preliminary data.</text>
</comment>
<dbReference type="Pfam" id="PF13456">
    <property type="entry name" value="RVT_3"/>
    <property type="match status" value="1"/>
</dbReference>
<dbReference type="AlphaFoldDB" id="A0AAX6HLV6"/>
<dbReference type="InterPro" id="IPR041588">
    <property type="entry name" value="Integrase_H2C2"/>
</dbReference>
<organism evidence="2 3">
    <name type="scientific">Iris pallida</name>
    <name type="common">Sweet iris</name>
    <dbReference type="NCBI Taxonomy" id="29817"/>
    <lineage>
        <taxon>Eukaryota</taxon>
        <taxon>Viridiplantae</taxon>
        <taxon>Streptophyta</taxon>
        <taxon>Embryophyta</taxon>
        <taxon>Tracheophyta</taxon>
        <taxon>Spermatophyta</taxon>
        <taxon>Magnoliopsida</taxon>
        <taxon>Liliopsida</taxon>
        <taxon>Asparagales</taxon>
        <taxon>Iridaceae</taxon>
        <taxon>Iridoideae</taxon>
        <taxon>Irideae</taxon>
        <taxon>Iris</taxon>
    </lineage>
</organism>